<keyword evidence="3" id="KW-1185">Reference proteome</keyword>
<evidence type="ECO:0000313" key="3">
    <source>
        <dbReference type="Proteomes" id="UP001642409"/>
    </source>
</evidence>
<accession>A0AA86Q4Q0</accession>
<name>A0AA86Q4Q0_9EUKA</name>
<organism evidence="1">
    <name type="scientific">Hexamita inflata</name>
    <dbReference type="NCBI Taxonomy" id="28002"/>
    <lineage>
        <taxon>Eukaryota</taxon>
        <taxon>Metamonada</taxon>
        <taxon>Diplomonadida</taxon>
        <taxon>Hexamitidae</taxon>
        <taxon>Hexamitinae</taxon>
        <taxon>Hexamita</taxon>
    </lineage>
</organism>
<evidence type="ECO:0000313" key="2">
    <source>
        <dbReference type="EMBL" id="CAL5982427.1"/>
    </source>
</evidence>
<dbReference type="EMBL" id="CAXDID020000014">
    <property type="protein sequence ID" value="CAL5982427.1"/>
    <property type="molecule type" value="Genomic_DNA"/>
</dbReference>
<sequence>MLGQFYYYVKKLSRALNLIIIEGHCKGFQLFQLRSGISIPIYFLFYKQNYLLRSLQLHRSLSCNSGWCQPKQFQQNPRKQIYMISYELGIRKDECRLSVSILSRIDFIWAESSPFQDIIVRYFGNFGLLFLWTLLFKVSETFVKLFGGVTNCWFPRVQLKIQLDDSFFYLADPYIYLFMNYKYRAKRPQ</sequence>
<protein>
    <submittedName>
        <fullName evidence="2">Hypothetical_protein</fullName>
    </submittedName>
</protein>
<proteinExistence type="predicted"/>
<reference evidence="2 3" key="2">
    <citation type="submission" date="2024-07" db="EMBL/GenBank/DDBJ databases">
        <authorList>
            <person name="Akdeniz Z."/>
        </authorList>
    </citation>
    <scope>NUCLEOTIDE SEQUENCE [LARGE SCALE GENOMIC DNA]</scope>
</reference>
<evidence type="ECO:0000313" key="1">
    <source>
        <dbReference type="EMBL" id="CAI9952319.1"/>
    </source>
</evidence>
<gene>
    <name evidence="1" type="ORF">HINF_LOCUS39964</name>
    <name evidence="2" type="ORF">HINF_LOCUS7138</name>
</gene>
<reference evidence="1" key="1">
    <citation type="submission" date="2023-06" db="EMBL/GenBank/DDBJ databases">
        <authorList>
            <person name="Kurt Z."/>
        </authorList>
    </citation>
    <scope>NUCLEOTIDE SEQUENCE</scope>
</reference>
<dbReference type="Proteomes" id="UP001642409">
    <property type="component" value="Unassembled WGS sequence"/>
</dbReference>
<dbReference type="EMBL" id="CATOUU010000831">
    <property type="protein sequence ID" value="CAI9952319.1"/>
    <property type="molecule type" value="Genomic_DNA"/>
</dbReference>
<dbReference type="AlphaFoldDB" id="A0AA86Q4Q0"/>
<comment type="caution">
    <text evidence="1">The sequence shown here is derived from an EMBL/GenBank/DDBJ whole genome shotgun (WGS) entry which is preliminary data.</text>
</comment>